<evidence type="ECO:0000313" key="5">
    <source>
        <dbReference type="EMBL" id="OBA28212.1"/>
    </source>
</evidence>
<dbReference type="Proteomes" id="UP000092321">
    <property type="component" value="Unassembled WGS sequence"/>
</dbReference>
<sequence length="409" mass="46825">MFDQRYTPVELKSTNLFKPVQLTDKITLNHRAVMAPLTRFRGDEDHALKQTTDYLETDDWKKGLAEEYYHQRSQRPGTLIISEATFISLKAGGYDGVPGIWSDKQVESLSKCVKAVHDNGSYIFIQLWNLGRQADPEVLKKDGFEYLSSSAVYSANDNAVDSTKKALACGNHIKACTIEDIEQFKRDYLVAARNSFKAGADGVEVHSANGYLLNQFLDKKINHRDDQYGPQSFENRARFLFEVFDELVEEFGADKVSLRLSPFGTFGDMSGDSDPEDTVALYSYVYDQLEKRRVAGKGPVYLSLVEPRVTNPFFTEGEGELLNVNNEFAFDHFKGLIIRAGNLILCNKFTKQIVEQNDRTLIAFGRYWISNPDLVDRLENEWPMNEYDRTTFYAPTYKGYLDYPYYKNK</sequence>
<reference evidence="6" key="1">
    <citation type="journal article" date="2016" name="Proc. Natl. Acad. Sci. U.S.A.">
        <title>Comparative genomics of biotechnologically important yeasts.</title>
        <authorList>
            <person name="Riley R."/>
            <person name="Haridas S."/>
            <person name="Wolfe K.H."/>
            <person name="Lopes M.R."/>
            <person name="Hittinger C.T."/>
            <person name="Goeker M."/>
            <person name="Salamov A.A."/>
            <person name="Wisecaver J.H."/>
            <person name="Long T.M."/>
            <person name="Calvey C.H."/>
            <person name="Aerts A.L."/>
            <person name="Barry K.W."/>
            <person name="Choi C."/>
            <person name="Clum A."/>
            <person name="Coughlan A.Y."/>
            <person name="Deshpande S."/>
            <person name="Douglass A.P."/>
            <person name="Hanson S.J."/>
            <person name="Klenk H.-P."/>
            <person name="LaButti K.M."/>
            <person name="Lapidus A."/>
            <person name="Lindquist E.A."/>
            <person name="Lipzen A.M."/>
            <person name="Meier-Kolthoff J.P."/>
            <person name="Ohm R.A."/>
            <person name="Otillar R.P."/>
            <person name="Pangilinan J.L."/>
            <person name="Peng Y."/>
            <person name="Rokas A."/>
            <person name="Rosa C.A."/>
            <person name="Scheuner C."/>
            <person name="Sibirny A.A."/>
            <person name="Slot J.C."/>
            <person name="Stielow J.B."/>
            <person name="Sun H."/>
            <person name="Kurtzman C.P."/>
            <person name="Blackwell M."/>
            <person name="Grigoriev I.V."/>
            <person name="Jeffries T.W."/>
        </authorList>
    </citation>
    <scope>NUCLEOTIDE SEQUENCE [LARGE SCALE GENOMIC DNA]</scope>
    <source>
        <strain evidence="6">NRRL Y-1626</strain>
    </source>
</reference>
<dbReference type="InterPro" id="IPR045247">
    <property type="entry name" value="Oye-like"/>
</dbReference>
<proteinExistence type="inferred from homology"/>
<evidence type="ECO:0000256" key="2">
    <source>
        <dbReference type="ARBA" id="ARBA00005979"/>
    </source>
</evidence>
<accession>A0A1B7THH6</accession>
<dbReference type="InterPro" id="IPR013785">
    <property type="entry name" value="Aldolase_TIM"/>
</dbReference>
<keyword evidence="3" id="KW-0288">FMN</keyword>
<dbReference type="EMBL" id="LXPE01000004">
    <property type="protein sequence ID" value="OBA28212.1"/>
    <property type="molecule type" value="Genomic_DNA"/>
</dbReference>
<dbReference type="Pfam" id="PF00724">
    <property type="entry name" value="Oxidored_FMN"/>
    <property type="match status" value="1"/>
</dbReference>
<name>A0A1B7THH6_9ASCO</name>
<dbReference type="OrthoDB" id="3969599at2759"/>
<evidence type="ECO:0000313" key="6">
    <source>
        <dbReference type="Proteomes" id="UP000092321"/>
    </source>
</evidence>
<comment type="cofactor">
    <cofactor evidence="1">
        <name>FMN</name>
        <dbReference type="ChEBI" id="CHEBI:58210"/>
    </cofactor>
</comment>
<evidence type="ECO:0000256" key="1">
    <source>
        <dbReference type="ARBA" id="ARBA00001917"/>
    </source>
</evidence>
<gene>
    <name evidence="5" type="ORF">HANVADRAFT_22028</name>
</gene>
<keyword evidence="3" id="KW-0285">Flavoprotein</keyword>
<keyword evidence="6" id="KW-1185">Reference proteome</keyword>
<dbReference type="GO" id="GO:0010181">
    <property type="term" value="F:FMN binding"/>
    <property type="evidence" value="ECO:0007669"/>
    <property type="project" value="InterPro"/>
</dbReference>
<feature type="domain" description="NADH:flavin oxidoreductase/NADH oxidase N-terminal" evidence="4">
    <location>
        <begin position="15"/>
        <end position="383"/>
    </location>
</feature>
<evidence type="ECO:0000256" key="3">
    <source>
        <dbReference type="ARBA" id="ARBA00022643"/>
    </source>
</evidence>
<dbReference type="PANTHER" id="PTHR22893">
    <property type="entry name" value="NADH OXIDOREDUCTASE-RELATED"/>
    <property type="match status" value="1"/>
</dbReference>
<comment type="caution">
    <text evidence="5">The sequence shown here is derived from an EMBL/GenBank/DDBJ whole genome shotgun (WGS) entry which is preliminary data.</text>
</comment>
<dbReference type="PANTHER" id="PTHR22893:SF91">
    <property type="entry name" value="NADPH DEHYDROGENASE 2-RELATED"/>
    <property type="match status" value="1"/>
</dbReference>
<comment type="similarity">
    <text evidence="2">Belongs to the NADH:flavin oxidoreductase/NADH oxidase family.</text>
</comment>
<protein>
    <submittedName>
        <fullName evidence="5">NADPH dehydrogenase 2</fullName>
    </submittedName>
</protein>
<dbReference type="InterPro" id="IPR001155">
    <property type="entry name" value="OxRdtase_FMN_N"/>
</dbReference>
<evidence type="ECO:0000259" key="4">
    <source>
        <dbReference type="Pfam" id="PF00724"/>
    </source>
</evidence>
<organism evidence="5 6">
    <name type="scientific">Hanseniaspora valbyensis NRRL Y-1626</name>
    <dbReference type="NCBI Taxonomy" id="766949"/>
    <lineage>
        <taxon>Eukaryota</taxon>
        <taxon>Fungi</taxon>
        <taxon>Dikarya</taxon>
        <taxon>Ascomycota</taxon>
        <taxon>Saccharomycotina</taxon>
        <taxon>Saccharomycetes</taxon>
        <taxon>Saccharomycodales</taxon>
        <taxon>Saccharomycodaceae</taxon>
        <taxon>Hanseniaspora</taxon>
    </lineage>
</organism>
<dbReference type="AlphaFoldDB" id="A0A1B7THH6"/>
<dbReference type="SUPFAM" id="SSF51395">
    <property type="entry name" value="FMN-linked oxidoreductases"/>
    <property type="match status" value="1"/>
</dbReference>
<dbReference type="Gene3D" id="3.20.20.70">
    <property type="entry name" value="Aldolase class I"/>
    <property type="match status" value="1"/>
</dbReference>
<dbReference type="GO" id="GO:0003959">
    <property type="term" value="F:NADPH dehydrogenase activity"/>
    <property type="evidence" value="ECO:0007669"/>
    <property type="project" value="TreeGrafter"/>
</dbReference>
<dbReference type="CDD" id="cd02933">
    <property type="entry name" value="OYE_like_FMN"/>
    <property type="match status" value="1"/>
</dbReference>